<sequence length="97" mass="9885">MDASSFGSLAAAMDKQTIGAEVVSKTLDYLNGSSATSYTPTDKQTFGAAVVGKTLEYMNSGGTGSHAASDMSQTYNFSKDVLGAYTSGVGSLADYSA</sequence>
<gene>
    <name evidence="1" type="ORF">DesU5LDRAFT_3989</name>
</gene>
<dbReference type="eggNOG" id="ENOG502ZFVN">
    <property type="taxonomic scope" value="Bacteria"/>
</dbReference>
<dbReference type="STRING" id="596152.DesU5LDRAFT_3989"/>
<dbReference type="OrthoDB" id="5459532at2"/>
<protein>
    <submittedName>
        <fullName evidence="1">Uncharacterized protein</fullName>
    </submittedName>
</protein>
<name>I2Q734_9BACT</name>
<dbReference type="HOGENOM" id="CLU_2329129_0_0_7"/>
<reference evidence="1" key="1">
    <citation type="submission" date="2011-11" db="EMBL/GenBank/DDBJ databases">
        <title>Improved High-Quality Draft sequence of Desulfovibrio sp. U5L.</title>
        <authorList>
            <consortium name="US DOE Joint Genome Institute"/>
            <person name="Lucas S."/>
            <person name="Han J."/>
            <person name="Lapidus A."/>
            <person name="Cheng J.-F."/>
            <person name="Goodwin L."/>
            <person name="Pitluck S."/>
            <person name="Peters L."/>
            <person name="Ovchinnikova G."/>
            <person name="Held B."/>
            <person name="Detter J.C."/>
            <person name="Han C."/>
            <person name="Tapia R."/>
            <person name="Land M."/>
            <person name="Hauser L."/>
            <person name="Kyrpides N."/>
            <person name="Ivanova N."/>
            <person name="Pagani I."/>
            <person name="Gabster J."/>
            <person name="Walker C."/>
            <person name="Stolyar S."/>
            <person name="Stahl D."/>
            <person name="Arkin A."/>
            <person name="Dehal P."/>
            <person name="Hazen T."/>
            <person name="Woyke T."/>
        </authorList>
    </citation>
    <scope>NUCLEOTIDE SEQUENCE [LARGE SCALE GENOMIC DNA]</scope>
    <source>
        <strain evidence="1">U5L</strain>
    </source>
</reference>
<proteinExistence type="predicted"/>
<organism evidence="1">
    <name type="scientific">Desulfovibrio sp. U5L</name>
    <dbReference type="NCBI Taxonomy" id="596152"/>
    <lineage>
        <taxon>Bacteria</taxon>
        <taxon>Pseudomonadati</taxon>
        <taxon>Thermodesulfobacteriota</taxon>
        <taxon>Desulfovibrionia</taxon>
        <taxon>Desulfovibrionales</taxon>
        <taxon>Desulfovibrionaceae</taxon>
        <taxon>Desulfovibrio</taxon>
    </lineage>
</organism>
<dbReference type="EMBL" id="JH600068">
    <property type="protein sequence ID" value="EIG55590.1"/>
    <property type="molecule type" value="Genomic_DNA"/>
</dbReference>
<evidence type="ECO:0000313" key="1">
    <source>
        <dbReference type="EMBL" id="EIG55590.1"/>
    </source>
</evidence>
<accession>I2Q734</accession>
<dbReference type="AlphaFoldDB" id="I2Q734"/>